<evidence type="ECO:0000313" key="3">
    <source>
        <dbReference type="Proteomes" id="UP000002035"/>
    </source>
</evidence>
<sequence length="104" mass="11815">MCFIILRNKKSSNKTRGSDRSSILFNVHLTGGRITTRPRRGRWKDRRPRDRRRWRVPQGRTRGIAADQGGPRGPGNVTYTDEPTREAGRTGGGDGQRATERVTR</sequence>
<dbReference type="AlphaFoldDB" id="C5FIL1"/>
<dbReference type="Proteomes" id="UP000002035">
    <property type="component" value="Unassembled WGS sequence"/>
</dbReference>
<dbReference type="RefSeq" id="XP_002849165.1">
    <property type="nucleotide sequence ID" value="XM_002849119.1"/>
</dbReference>
<protein>
    <submittedName>
        <fullName evidence="2">Uncharacterized protein</fullName>
    </submittedName>
</protein>
<reference evidence="3" key="1">
    <citation type="journal article" date="2012" name="MBio">
        <title>Comparative genome analysis of Trichophyton rubrum and related dermatophytes reveals candidate genes involved in infection.</title>
        <authorList>
            <person name="Martinez D.A."/>
            <person name="Oliver B.G."/>
            <person name="Graeser Y."/>
            <person name="Goldberg J.M."/>
            <person name="Li W."/>
            <person name="Martinez-Rossi N.M."/>
            <person name="Monod M."/>
            <person name="Shelest E."/>
            <person name="Barton R.C."/>
            <person name="Birch E."/>
            <person name="Brakhage A.A."/>
            <person name="Chen Z."/>
            <person name="Gurr S.J."/>
            <person name="Heiman D."/>
            <person name="Heitman J."/>
            <person name="Kosti I."/>
            <person name="Rossi A."/>
            <person name="Saif S."/>
            <person name="Samalova M."/>
            <person name="Saunders C.W."/>
            <person name="Shea T."/>
            <person name="Summerbell R.C."/>
            <person name="Xu J."/>
            <person name="Young S."/>
            <person name="Zeng Q."/>
            <person name="Birren B.W."/>
            <person name="Cuomo C.A."/>
            <person name="White T.C."/>
        </authorList>
    </citation>
    <scope>NUCLEOTIDE SEQUENCE [LARGE SCALE GENOMIC DNA]</scope>
    <source>
        <strain evidence="3">ATCC MYA-4605 / CBS 113480</strain>
    </source>
</reference>
<evidence type="ECO:0000313" key="2">
    <source>
        <dbReference type="EMBL" id="EEQ29280.1"/>
    </source>
</evidence>
<proteinExistence type="predicted"/>
<dbReference type="VEuPathDB" id="FungiDB:MCYG_02099"/>
<name>C5FIL1_ARTOC</name>
<dbReference type="EMBL" id="DS995702">
    <property type="protein sequence ID" value="EEQ29280.1"/>
    <property type="molecule type" value="Genomic_DNA"/>
</dbReference>
<evidence type="ECO:0000256" key="1">
    <source>
        <dbReference type="SAM" id="MobiDB-lite"/>
    </source>
</evidence>
<organism evidence="2 3">
    <name type="scientific">Arthroderma otae (strain ATCC MYA-4605 / CBS 113480)</name>
    <name type="common">Microsporum canis</name>
    <dbReference type="NCBI Taxonomy" id="554155"/>
    <lineage>
        <taxon>Eukaryota</taxon>
        <taxon>Fungi</taxon>
        <taxon>Dikarya</taxon>
        <taxon>Ascomycota</taxon>
        <taxon>Pezizomycotina</taxon>
        <taxon>Eurotiomycetes</taxon>
        <taxon>Eurotiomycetidae</taxon>
        <taxon>Onygenales</taxon>
        <taxon>Arthrodermataceae</taxon>
        <taxon>Microsporum</taxon>
    </lineage>
</organism>
<accession>C5FIL1</accession>
<feature type="compositionally biased region" description="Basic residues" evidence="1">
    <location>
        <begin position="36"/>
        <end position="55"/>
    </location>
</feature>
<gene>
    <name evidence="2" type="ORF">MCYG_02099</name>
</gene>
<dbReference type="GeneID" id="9229219"/>
<dbReference type="HOGENOM" id="CLU_2249473_0_0_1"/>
<feature type="region of interest" description="Disordered" evidence="1">
    <location>
        <begin position="35"/>
        <end position="104"/>
    </location>
</feature>
<keyword evidence="3" id="KW-1185">Reference proteome</keyword>